<name>A0A2P6MSI9_9EUKA</name>
<dbReference type="EMBL" id="MDYQ01000448">
    <property type="protein sequence ID" value="PRP74669.1"/>
    <property type="molecule type" value="Genomic_DNA"/>
</dbReference>
<dbReference type="AlphaFoldDB" id="A0A2P6MSI9"/>
<accession>A0A2P6MSI9</accession>
<proteinExistence type="predicted"/>
<organism evidence="1 2">
    <name type="scientific">Planoprotostelium fungivorum</name>
    <dbReference type="NCBI Taxonomy" id="1890364"/>
    <lineage>
        <taxon>Eukaryota</taxon>
        <taxon>Amoebozoa</taxon>
        <taxon>Evosea</taxon>
        <taxon>Variosea</taxon>
        <taxon>Cavosteliida</taxon>
        <taxon>Cavosteliaceae</taxon>
        <taxon>Planoprotostelium</taxon>
    </lineage>
</organism>
<reference evidence="1 2" key="1">
    <citation type="journal article" date="2018" name="Genome Biol. Evol.">
        <title>Multiple Roots of Fruiting Body Formation in Amoebozoa.</title>
        <authorList>
            <person name="Hillmann F."/>
            <person name="Forbes G."/>
            <person name="Novohradska S."/>
            <person name="Ferling I."/>
            <person name="Riege K."/>
            <person name="Groth M."/>
            <person name="Westermann M."/>
            <person name="Marz M."/>
            <person name="Spaller T."/>
            <person name="Winckler T."/>
            <person name="Schaap P."/>
            <person name="Glockner G."/>
        </authorList>
    </citation>
    <scope>NUCLEOTIDE SEQUENCE [LARGE SCALE GENOMIC DNA]</scope>
    <source>
        <strain evidence="1 2">Jena</strain>
    </source>
</reference>
<gene>
    <name evidence="1" type="ORF">PROFUN_03591</name>
</gene>
<dbReference type="InParanoid" id="A0A2P6MSI9"/>
<sequence>MTRDFVTAHFGRVMRYAKVDTVSHRIPQLVYRFEFDEGHWDHGMPRLATDAQWYNRDVTLPSIIGPDGKEHSGTHVRSFYTMIQFTTCTRSWRICYDFEQEAKHVLDLLSGPGWYDGSIYSICLRRTTEFENFRRRLKSSERAMQTPFGKRNEQTFDH</sequence>
<evidence type="ECO:0000313" key="1">
    <source>
        <dbReference type="EMBL" id="PRP74669.1"/>
    </source>
</evidence>
<comment type="caution">
    <text evidence="1">The sequence shown here is derived from an EMBL/GenBank/DDBJ whole genome shotgun (WGS) entry which is preliminary data.</text>
</comment>
<keyword evidence="2" id="KW-1185">Reference proteome</keyword>
<protein>
    <submittedName>
        <fullName evidence="1">Uncharacterized protein</fullName>
    </submittedName>
</protein>
<dbReference type="Proteomes" id="UP000241769">
    <property type="component" value="Unassembled WGS sequence"/>
</dbReference>
<evidence type="ECO:0000313" key="2">
    <source>
        <dbReference type="Proteomes" id="UP000241769"/>
    </source>
</evidence>